<feature type="region of interest" description="Disordered" evidence="1">
    <location>
        <begin position="73"/>
        <end position="93"/>
    </location>
</feature>
<evidence type="ECO:0000256" key="2">
    <source>
        <dbReference type="SAM" id="Phobius"/>
    </source>
</evidence>
<comment type="caution">
    <text evidence="3">The sequence shown here is derived from an EMBL/GenBank/DDBJ whole genome shotgun (WGS) entry which is preliminary data.</text>
</comment>
<sequence length="148" mass="16582">MASLEGQSLLPSSTVLDEKLHFTSFDEDDAPEQYRPRNRRGMLLKTCHVTYSLLLTLVLAIVGIQSIVRSRKEKDDMSKAQGGTTQPFQDIPLKPVQWRPDPDYADAEVFRGTMNGSITGIGWDSLQLSMFRFLSSATSTNEGLLLMR</sequence>
<evidence type="ECO:0000313" key="4">
    <source>
        <dbReference type="Proteomes" id="UP001271007"/>
    </source>
</evidence>
<dbReference type="Proteomes" id="UP001271007">
    <property type="component" value="Unassembled WGS sequence"/>
</dbReference>
<keyword evidence="4" id="KW-1185">Reference proteome</keyword>
<evidence type="ECO:0000256" key="1">
    <source>
        <dbReference type="SAM" id="MobiDB-lite"/>
    </source>
</evidence>
<dbReference type="EMBL" id="JAWDJX010000031">
    <property type="protein sequence ID" value="KAK3050538.1"/>
    <property type="molecule type" value="Genomic_DNA"/>
</dbReference>
<keyword evidence="2" id="KW-0812">Transmembrane</keyword>
<keyword evidence="2" id="KW-1133">Transmembrane helix</keyword>
<name>A0AAJ0DB38_9PEZI</name>
<keyword evidence="2" id="KW-0472">Membrane</keyword>
<accession>A0AAJ0DB38</accession>
<reference evidence="3" key="1">
    <citation type="submission" date="2023-04" db="EMBL/GenBank/DDBJ databases">
        <title>Black Yeasts Isolated from many extreme environments.</title>
        <authorList>
            <person name="Coleine C."/>
            <person name="Stajich J.E."/>
            <person name="Selbmann L."/>
        </authorList>
    </citation>
    <scope>NUCLEOTIDE SEQUENCE</scope>
    <source>
        <strain evidence="3">CCFEE 5312</strain>
    </source>
</reference>
<evidence type="ECO:0000313" key="3">
    <source>
        <dbReference type="EMBL" id="KAK3050538.1"/>
    </source>
</evidence>
<gene>
    <name evidence="3" type="ORF">LTR09_008177</name>
</gene>
<organism evidence="3 4">
    <name type="scientific">Extremus antarcticus</name>
    <dbReference type="NCBI Taxonomy" id="702011"/>
    <lineage>
        <taxon>Eukaryota</taxon>
        <taxon>Fungi</taxon>
        <taxon>Dikarya</taxon>
        <taxon>Ascomycota</taxon>
        <taxon>Pezizomycotina</taxon>
        <taxon>Dothideomycetes</taxon>
        <taxon>Dothideomycetidae</taxon>
        <taxon>Mycosphaerellales</taxon>
        <taxon>Extremaceae</taxon>
        <taxon>Extremus</taxon>
    </lineage>
</organism>
<dbReference type="AlphaFoldDB" id="A0AAJ0DB38"/>
<proteinExistence type="predicted"/>
<feature type="transmembrane region" description="Helical" evidence="2">
    <location>
        <begin position="49"/>
        <end position="68"/>
    </location>
</feature>
<protein>
    <submittedName>
        <fullName evidence="3">Uncharacterized protein</fullName>
    </submittedName>
</protein>